<protein>
    <submittedName>
        <fullName evidence="2">Aminotransferase class IV-domain-containing protein</fullName>
    </submittedName>
</protein>
<feature type="compositionally biased region" description="Polar residues" evidence="1">
    <location>
        <begin position="206"/>
        <end position="224"/>
    </location>
</feature>
<sequence length="282" mass="31415">MSTMRTESVAPSGDFQIISTLRFDPSLPNAIEQRNVESFPKSPYYLLPYHQTRLLNAARAVNWPKAVGFCEQGLDGLVRIFDNFIPDKTKAWRLRILINNEGTCKVEANPTTIIDLNTLFLPSEDRPRSDPWLVYVDTEPTTPSVFTTHKTTVREHYTAARLRAGITSPQMPAEVLVVNLKGEIMEGSITTPYFQLRKSGKEDMGNDSSPKWITPPLSSGGNAGTTRQYALSQGFCTEQVVTAAEIRDGEECWLSNGARGFVPGRIVRNASNGSRCNDDREK</sequence>
<feature type="region of interest" description="Disordered" evidence="1">
    <location>
        <begin position="204"/>
        <end position="224"/>
    </location>
</feature>
<dbReference type="GO" id="GO:0008483">
    <property type="term" value="F:transaminase activity"/>
    <property type="evidence" value="ECO:0007669"/>
    <property type="project" value="UniProtKB-KW"/>
</dbReference>
<organism evidence="2 3">
    <name type="scientific">Aspergillus avenaceus</name>
    <dbReference type="NCBI Taxonomy" id="36643"/>
    <lineage>
        <taxon>Eukaryota</taxon>
        <taxon>Fungi</taxon>
        <taxon>Dikarya</taxon>
        <taxon>Ascomycota</taxon>
        <taxon>Pezizomycotina</taxon>
        <taxon>Eurotiomycetes</taxon>
        <taxon>Eurotiomycetidae</taxon>
        <taxon>Eurotiales</taxon>
        <taxon>Aspergillaceae</taxon>
        <taxon>Aspergillus</taxon>
        <taxon>Aspergillus subgen. Circumdati</taxon>
    </lineage>
</organism>
<keyword evidence="3" id="KW-1185">Reference proteome</keyword>
<proteinExistence type="predicted"/>
<name>A0A5N6U8B2_ASPAV</name>
<dbReference type="Gene3D" id="3.20.10.10">
    <property type="entry name" value="D-amino Acid Aminotransferase, subunit A, domain 2"/>
    <property type="match status" value="1"/>
</dbReference>
<gene>
    <name evidence="2" type="ORF">BDV25DRAFT_147090</name>
</gene>
<dbReference type="OrthoDB" id="5288718at2759"/>
<dbReference type="SUPFAM" id="SSF56752">
    <property type="entry name" value="D-aminoacid aminotransferase-like PLP-dependent enzymes"/>
    <property type="match status" value="1"/>
</dbReference>
<dbReference type="InterPro" id="IPR043132">
    <property type="entry name" value="BCAT-like_C"/>
</dbReference>
<evidence type="ECO:0000256" key="1">
    <source>
        <dbReference type="SAM" id="MobiDB-lite"/>
    </source>
</evidence>
<dbReference type="Gene3D" id="3.30.470.10">
    <property type="match status" value="1"/>
</dbReference>
<accession>A0A5N6U8B2</accession>
<keyword evidence="2" id="KW-0032">Aminotransferase</keyword>
<evidence type="ECO:0000313" key="3">
    <source>
        <dbReference type="Proteomes" id="UP000325780"/>
    </source>
</evidence>
<dbReference type="EMBL" id="ML742026">
    <property type="protein sequence ID" value="KAE8154844.1"/>
    <property type="molecule type" value="Genomic_DNA"/>
</dbReference>
<dbReference type="InterPro" id="IPR043131">
    <property type="entry name" value="BCAT-like_N"/>
</dbReference>
<dbReference type="InterPro" id="IPR036038">
    <property type="entry name" value="Aminotransferase-like"/>
</dbReference>
<reference evidence="2 3" key="1">
    <citation type="submission" date="2019-04" db="EMBL/GenBank/DDBJ databases">
        <title>Friends and foes A comparative genomics study of 23 Aspergillus species from section Flavi.</title>
        <authorList>
            <consortium name="DOE Joint Genome Institute"/>
            <person name="Kjaerbolling I."/>
            <person name="Vesth T."/>
            <person name="Frisvad J.C."/>
            <person name="Nybo J.L."/>
            <person name="Theobald S."/>
            <person name="Kildgaard S."/>
            <person name="Isbrandt T."/>
            <person name="Kuo A."/>
            <person name="Sato A."/>
            <person name="Lyhne E.K."/>
            <person name="Kogle M.E."/>
            <person name="Wiebenga A."/>
            <person name="Kun R.S."/>
            <person name="Lubbers R.J."/>
            <person name="Makela M.R."/>
            <person name="Barry K."/>
            <person name="Chovatia M."/>
            <person name="Clum A."/>
            <person name="Daum C."/>
            <person name="Haridas S."/>
            <person name="He G."/>
            <person name="LaButti K."/>
            <person name="Lipzen A."/>
            <person name="Mondo S."/>
            <person name="Riley R."/>
            <person name="Salamov A."/>
            <person name="Simmons B.A."/>
            <person name="Magnuson J.K."/>
            <person name="Henrissat B."/>
            <person name="Mortensen U.H."/>
            <person name="Larsen T.O."/>
            <person name="Devries R.P."/>
            <person name="Grigoriev I.V."/>
            <person name="Machida M."/>
            <person name="Baker S.E."/>
            <person name="Andersen M.R."/>
        </authorList>
    </citation>
    <scope>NUCLEOTIDE SEQUENCE [LARGE SCALE GENOMIC DNA]</scope>
    <source>
        <strain evidence="2 3">IBT 18842</strain>
    </source>
</reference>
<dbReference type="InterPro" id="IPR001544">
    <property type="entry name" value="Aminotrans_IV"/>
</dbReference>
<dbReference type="AlphaFoldDB" id="A0A5N6U8B2"/>
<keyword evidence="2" id="KW-0808">Transferase</keyword>
<dbReference type="Pfam" id="PF01063">
    <property type="entry name" value="Aminotran_4"/>
    <property type="match status" value="1"/>
</dbReference>
<evidence type="ECO:0000313" key="2">
    <source>
        <dbReference type="EMBL" id="KAE8154844.1"/>
    </source>
</evidence>
<dbReference type="Proteomes" id="UP000325780">
    <property type="component" value="Unassembled WGS sequence"/>
</dbReference>